<dbReference type="InterPro" id="IPR000415">
    <property type="entry name" value="Nitroreductase-like"/>
</dbReference>
<dbReference type="Pfam" id="PF00881">
    <property type="entry name" value="Nitroreductase"/>
    <property type="match status" value="1"/>
</dbReference>
<dbReference type="CDD" id="cd02138">
    <property type="entry name" value="TdsD-like"/>
    <property type="match status" value="1"/>
</dbReference>
<name>A0A2S6NGT6_9HYPH</name>
<evidence type="ECO:0000256" key="2">
    <source>
        <dbReference type="ARBA" id="ARBA00023002"/>
    </source>
</evidence>
<protein>
    <submittedName>
        <fullName evidence="3">Uncharacterized protein</fullName>
    </submittedName>
</protein>
<comment type="caution">
    <text evidence="3">The sequence shown here is derived from an EMBL/GenBank/DDBJ whole genome shotgun (WGS) entry which is preliminary data.</text>
</comment>
<dbReference type="PANTHER" id="PTHR43673">
    <property type="entry name" value="NAD(P)H NITROREDUCTASE YDGI-RELATED"/>
    <property type="match status" value="1"/>
</dbReference>
<gene>
    <name evidence="3" type="ORF">CCR94_00740</name>
</gene>
<evidence type="ECO:0000256" key="1">
    <source>
        <dbReference type="ARBA" id="ARBA00007118"/>
    </source>
</evidence>
<organism evidence="3 4">
    <name type="scientific">Rhodoblastus sphagnicola</name>
    <dbReference type="NCBI Taxonomy" id="333368"/>
    <lineage>
        <taxon>Bacteria</taxon>
        <taxon>Pseudomonadati</taxon>
        <taxon>Pseudomonadota</taxon>
        <taxon>Alphaproteobacteria</taxon>
        <taxon>Hyphomicrobiales</taxon>
        <taxon>Rhodoblastaceae</taxon>
        <taxon>Rhodoblastus</taxon>
    </lineage>
</organism>
<keyword evidence="4" id="KW-1185">Reference proteome</keyword>
<dbReference type="InterPro" id="IPR029479">
    <property type="entry name" value="Nitroreductase"/>
</dbReference>
<dbReference type="AlphaFoldDB" id="A0A2S6NGT6"/>
<dbReference type="Gene3D" id="3.40.109.10">
    <property type="entry name" value="NADH Oxidase"/>
    <property type="match status" value="1"/>
</dbReference>
<dbReference type="Proteomes" id="UP000239089">
    <property type="component" value="Unassembled WGS sequence"/>
</dbReference>
<dbReference type="EMBL" id="NHSJ01000013">
    <property type="protein sequence ID" value="PPQ33817.1"/>
    <property type="molecule type" value="Genomic_DNA"/>
</dbReference>
<evidence type="ECO:0000313" key="4">
    <source>
        <dbReference type="Proteomes" id="UP000239089"/>
    </source>
</evidence>
<dbReference type="PANTHER" id="PTHR43673:SF10">
    <property type="entry name" value="NADH DEHYDROGENASE_NAD(P)H NITROREDUCTASE XCC3605-RELATED"/>
    <property type="match status" value="1"/>
</dbReference>
<sequence length="211" mass="22275">MTETDASLVQLVSSAGDRAAETPVSALFLRRWSARAMTGESIPEKVLFALFEAARYAPSAFNAQPWRFVYARKGEPAFAALVAALSEGNRPWAAEASALIVAASKAEFTPPGQDKPVNLGSASFDAGAAWASLAFQASLLGWTAHAMGGFDRAKARAAVKAPESLRLEAIIAVGRRGDASKLSPEKQALEKPNARRAVVRTAFAGAFPEDV</sequence>
<proteinExistence type="inferred from homology"/>
<accession>A0A2S6NGT6</accession>
<dbReference type="GO" id="GO:0016491">
    <property type="term" value="F:oxidoreductase activity"/>
    <property type="evidence" value="ECO:0007669"/>
    <property type="project" value="UniProtKB-KW"/>
</dbReference>
<dbReference type="SUPFAM" id="SSF55469">
    <property type="entry name" value="FMN-dependent nitroreductase-like"/>
    <property type="match status" value="1"/>
</dbReference>
<keyword evidence="2" id="KW-0560">Oxidoreductase</keyword>
<evidence type="ECO:0000313" key="3">
    <source>
        <dbReference type="EMBL" id="PPQ33817.1"/>
    </source>
</evidence>
<reference evidence="3 4" key="1">
    <citation type="journal article" date="2018" name="Arch. Microbiol.">
        <title>New insights into the metabolic potential of the phototrophic purple bacterium Rhodopila globiformis DSM 161(T) from its draft genome sequence and evidence for a vanadium-dependent nitrogenase.</title>
        <authorList>
            <person name="Imhoff J.F."/>
            <person name="Rahn T."/>
            <person name="Kunzel S."/>
            <person name="Neulinger S.C."/>
        </authorList>
    </citation>
    <scope>NUCLEOTIDE SEQUENCE [LARGE SCALE GENOMIC DNA]</scope>
    <source>
        <strain evidence="3 4">DSM 16996</strain>
    </source>
</reference>
<dbReference type="RefSeq" id="WP_104506014.1">
    <property type="nucleotide sequence ID" value="NZ_JACIGC010000001.1"/>
</dbReference>
<comment type="similarity">
    <text evidence="1">Belongs to the nitroreductase family.</text>
</comment>
<dbReference type="OrthoDB" id="9802510at2"/>